<dbReference type="EMBL" id="LC066377">
    <property type="protein sequence ID" value="BAT28721.1"/>
    <property type="molecule type" value="Genomic_DNA"/>
</dbReference>
<reference evidence="1" key="1">
    <citation type="journal article" date="2015" name="Proc. Natl. Acad. Sci. U.S.A.">
        <title>Bacterial clade with the ribosomal RNA operon on a small plasmid rather than the chromosome.</title>
        <authorList>
            <person name="Anda M."/>
            <person name="Ohtsubo Y."/>
            <person name="Okubo T."/>
            <person name="Sugawara M."/>
            <person name="Nagata Y."/>
            <person name="Tsuda M."/>
            <person name="Minamisawa K."/>
            <person name="Mitsui H."/>
        </authorList>
    </citation>
    <scope>NUCLEOTIDE SEQUENCE</scope>
    <source>
        <strain evidence="1">JCM 14755</strain>
    </source>
</reference>
<protein>
    <submittedName>
        <fullName evidence="1">Uncharacterized protein</fullName>
    </submittedName>
</protein>
<dbReference type="RefSeq" id="WP_062225694.1">
    <property type="nucleotide sequence ID" value="NZ_BBWR01000002.1"/>
</dbReference>
<proteinExistence type="predicted"/>
<sequence length="67" mass="7787">MRSFQEREQDIYDGQCLALIINDYLCQDTLDKDRHNAVCLLTGKLHSIMDRIAKSYEEAFYDKGGRA</sequence>
<organism evidence="1">
    <name type="scientific">Aureimonas frigidaquae</name>
    <dbReference type="NCBI Taxonomy" id="424757"/>
    <lineage>
        <taxon>Bacteria</taxon>
        <taxon>Pseudomonadati</taxon>
        <taxon>Pseudomonadota</taxon>
        <taxon>Alphaproteobacteria</taxon>
        <taxon>Hyphomicrobiales</taxon>
        <taxon>Aurantimonadaceae</taxon>
        <taxon>Aureimonas</taxon>
    </lineage>
</organism>
<accession>A0A0N7KY48</accession>
<name>A0A0N7KY48_9HYPH</name>
<evidence type="ECO:0000313" key="1">
    <source>
        <dbReference type="EMBL" id="BAT28721.1"/>
    </source>
</evidence>
<dbReference type="AlphaFoldDB" id="A0A0N7KY48"/>